<reference evidence="3 4" key="1">
    <citation type="submission" date="2019-11" db="EMBL/GenBank/DDBJ databases">
        <title>Pedobacter sp. HMF7056 Genome sequencing and assembly.</title>
        <authorList>
            <person name="Kang H."/>
            <person name="Kim H."/>
            <person name="Joh K."/>
        </authorList>
    </citation>
    <scope>NUCLEOTIDE SEQUENCE [LARGE SCALE GENOMIC DNA]</scope>
    <source>
        <strain evidence="3 4">HMF7056</strain>
    </source>
</reference>
<feature type="domain" description="FecR protein" evidence="1">
    <location>
        <begin position="112"/>
        <end position="204"/>
    </location>
</feature>
<dbReference type="AlphaFoldDB" id="A0A7K1XZ85"/>
<dbReference type="InterPro" id="IPR006860">
    <property type="entry name" value="FecR"/>
</dbReference>
<dbReference type="EMBL" id="WVHS01000003">
    <property type="protein sequence ID" value="MXV16324.1"/>
    <property type="molecule type" value="Genomic_DNA"/>
</dbReference>
<dbReference type="RefSeq" id="WP_160907328.1">
    <property type="nucleotide sequence ID" value="NZ_WVHS01000003.1"/>
</dbReference>
<comment type="caution">
    <text evidence="3">The sequence shown here is derived from an EMBL/GenBank/DDBJ whole genome shotgun (WGS) entry which is preliminary data.</text>
</comment>
<protein>
    <submittedName>
        <fullName evidence="3">DUF4974 domain-containing protein</fullName>
    </submittedName>
</protein>
<dbReference type="PIRSF" id="PIRSF018266">
    <property type="entry name" value="FecR"/>
    <property type="match status" value="1"/>
</dbReference>
<dbReference type="Pfam" id="PF16344">
    <property type="entry name" value="FecR_C"/>
    <property type="match status" value="1"/>
</dbReference>
<dbReference type="Gene3D" id="2.60.120.1440">
    <property type="match status" value="1"/>
</dbReference>
<sequence>MKDELLIKFLLKETNAREDSEVTEWLAAGAANQRYFSQMELIWNVSKQLAVTSTVDEDAAWNKFKENAGQLDVQRPRVRMFPGKFLKAAAALLLALGAWSAYILLRPGYTTIESAATVRTEILPDGSEITLNKNASLSYQTRFSGNRRNIKLNKGEVFFKVAPDRKKPFVIASGNTTVTVVGTSFNVKYRNDQTEVIVETGIVKVRNGDNEVLLHAGERALAGKGINLAAQKNPDQLYQFYRSRVFIAHNTPLSRIVEVLNENYDARIRVADPEKAALEITTTLNDENLDHILEILALTLKLTVVKEGDEIILK</sequence>
<evidence type="ECO:0000313" key="4">
    <source>
        <dbReference type="Proteomes" id="UP000451233"/>
    </source>
</evidence>
<name>A0A7K1XZ85_9SPHI</name>
<dbReference type="Proteomes" id="UP000451233">
    <property type="component" value="Unassembled WGS sequence"/>
</dbReference>
<dbReference type="PANTHER" id="PTHR30273:SF2">
    <property type="entry name" value="PROTEIN FECR"/>
    <property type="match status" value="1"/>
</dbReference>
<accession>A0A7K1XZ85</accession>
<evidence type="ECO:0000259" key="2">
    <source>
        <dbReference type="Pfam" id="PF16344"/>
    </source>
</evidence>
<evidence type="ECO:0000313" key="3">
    <source>
        <dbReference type="EMBL" id="MXV16324.1"/>
    </source>
</evidence>
<organism evidence="3 4">
    <name type="scientific">Hufsiella ginkgonis</name>
    <dbReference type="NCBI Taxonomy" id="2695274"/>
    <lineage>
        <taxon>Bacteria</taxon>
        <taxon>Pseudomonadati</taxon>
        <taxon>Bacteroidota</taxon>
        <taxon>Sphingobacteriia</taxon>
        <taxon>Sphingobacteriales</taxon>
        <taxon>Sphingobacteriaceae</taxon>
        <taxon>Hufsiella</taxon>
    </lineage>
</organism>
<keyword evidence="4" id="KW-1185">Reference proteome</keyword>
<dbReference type="InterPro" id="IPR032508">
    <property type="entry name" value="FecR_C"/>
</dbReference>
<dbReference type="Pfam" id="PF04773">
    <property type="entry name" value="FecR"/>
    <property type="match status" value="1"/>
</dbReference>
<dbReference type="Gene3D" id="3.55.50.30">
    <property type="match status" value="1"/>
</dbReference>
<gene>
    <name evidence="3" type="ORF">GS398_13505</name>
</gene>
<dbReference type="PANTHER" id="PTHR30273">
    <property type="entry name" value="PERIPLASMIC SIGNAL SENSOR AND SIGMA FACTOR ACTIVATOR FECR-RELATED"/>
    <property type="match status" value="1"/>
</dbReference>
<feature type="domain" description="Protein FecR C-terminal" evidence="2">
    <location>
        <begin position="246"/>
        <end position="313"/>
    </location>
</feature>
<dbReference type="InterPro" id="IPR012373">
    <property type="entry name" value="Ferrdict_sens_TM"/>
</dbReference>
<dbReference type="GO" id="GO:0016989">
    <property type="term" value="F:sigma factor antagonist activity"/>
    <property type="evidence" value="ECO:0007669"/>
    <property type="project" value="TreeGrafter"/>
</dbReference>
<evidence type="ECO:0000259" key="1">
    <source>
        <dbReference type="Pfam" id="PF04773"/>
    </source>
</evidence>
<proteinExistence type="predicted"/>